<dbReference type="GO" id="GO:0005737">
    <property type="term" value="C:cytoplasm"/>
    <property type="evidence" value="ECO:0007669"/>
    <property type="project" value="UniProtKB-SubCell"/>
</dbReference>
<name>A0A955HY60_9BACT</name>
<evidence type="ECO:0000256" key="2">
    <source>
        <dbReference type="ARBA" id="ARBA00009695"/>
    </source>
</evidence>
<evidence type="ECO:0000256" key="1">
    <source>
        <dbReference type="ARBA" id="ARBA00004496"/>
    </source>
</evidence>
<evidence type="ECO:0000259" key="5">
    <source>
        <dbReference type="Pfam" id="PF02631"/>
    </source>
</evidence>
<dbReference type="Pfam" id="PF02631">
    <property type="entry name" value="RecX_HTH2"/>
    <property type="match status" value="1"/>
</dbReference>
<evidence type="ECO:0000256" key="3">
    <source>
        <dbReference type="ARBA" id="ARBA00018111"/>
    </source>
</evidence>
<comment type="similarity">
    <text evidence="2">Belongs to the RecX family.</text>
</comment>
<dbReference type="Gene3D" id="1.10.10.10">
    <property type="entry name" value="Winged helix-like DNA-binding domain superfamily/Winged helix DNA-binding domain"/>
    <property type="match status" value="1"/>
</dbReference>
<keyword evidence="4" id="KW-0963">Cytoplasm</keyword>
<sequence>LEKTGAIDDAAFAKSFVEIRANRKQRSHSVIMKELLQKGINRETAENAISDSGCSDLEMLKTLLTKKYGNIEVDSKDKKKVRYILGKGFSWEIISQLTAHD</sequence>
<comment type="caution">
    <text evidence="6">The sequence shown here is derived from an EMBL/GenBank/DDBJ whole genome shotgun (WGS) entry which is preliminary data.</text>
</comment>
<comment type="subcellular location">
    <subcellularLocation>
        <location evidence="1">Cytoplasm</location>
    </subcellularLocation>
</comment>
<proteinExistence type="inferred from homology"/>
<dbReference type="PANTHER" id="PTHR33602:SF1">
    <property type="entry name" value="REGULATORY PROTEIN RECX FAMILY PROTEIN"/>
    <property type="match status" value="1"/>
</dbReference>
<dbReference type="EMBL" id="JAGQLM010000107">
    <property type="protein sequence ID" value="MCA9375191.1"/>
    <property type="molecule type" value="Genomic_DNA"/>
</dbReference>
<dbReference type="GO" id="GO:0006282">
    <property type="term" value="P:regulation of DNA repair"/>
    <property type="evidence" value="ECO:0007669"/>
    <property type="project" value="InterPro"/>
</dbReference>
<dbReference type="AlphaFoldDB" id="A0A955HY60"/>
<reference evidence="6" key="2">
    <citation type="journal article" date="2021" name="Microbiome">
        <title>Successional dynamics and alternative stable states in a saline activated sludge microbial community over 9 years.</title>
        <authorList>
            <person name="Wang Y."/>
            <person name="Ye J."/>
            <person name="Ju F."/>
            <person name="Liu L."/>
            <person name="Boyd J.A."/>
            <person name="Deng Y."/>
            <person name="Parks D.H."/>
            <person name="Jiang X."/>
            <person name="Yin X."/>
            <person name="Woodcroft B.J."/>
            <person name="Tyson G.W."/>
            <person name="Hugenholtz P."/>
            <person name="Polz M.F."/>
            <person name="Zhang T."/>
        </authorList>
    </citation>
    <scope>NUCLEOTIDE SEQUENCE</scope>
    <source>
        <strain evidence="6">HKST-UBA16</strain>
    </source>
</reference>
<evidence type="ECO:0000256" key="4">
    <source>
        <dbReference type="ARBA" id="ARBA00022490"/>
    </source>
</evidence>
<protein>
    <recommendedName>
        <fullName evidence="3">Regulatory protein RecX</fullName>
    </recommendedName>
</protein>
<dbReference type="InterPro" id="IPR053924">
    <property type="entry name" value="RecX_HTH_2nd"/>
</dbReference>
<feature type="domain" description="RecX second three-helical" evidence="5">
    <location>
        <begin position="8"/>
        <end position="48"/>
    </location>
</feature>
<evidence type="ECO:0000313" key="6">
    <source>
        <dbReference type="EMBL" id="MCA9375191.1"/>
    </source>
</evidence>
<dbReference type="Proteomes" id="UP000748332">
    <property type="component" value="Unassembled WGS sequence"/>
</dbReference>
<dbReference type="PANTHER" id="PTHR33602">
    <property type="entry name" value="REGULATORY PROTEIN RECX FAMILY PROTEIN"/>
    <property type="match status" value="1"/>
</dbReference>
<dbReference type="InterPro" id="IPR003783">
    <property type="entry name" value="Regulatory_RecX"/>
</dbReference>
<feature type="non-terminal residue" evidence="6">
    <location>
        <position position="1"/>
    </location>
</feature>
<evidence type="ECO:0000313" key="7">
    <source>
        <dbReference type="Proteomes" id="UP000748332"/>
    </source>
</evidence>
<accession>A0A955HY60</accession>
<dbReference type="InterPro" id="IPR036388">
    <property type="entry name" value="WH-like_DNA-bd_sf"/>
</dbReference>
<organism evidence="6 7">
    <name type="scientific">Candidatus Dojkabacteria bacterium</name>
    <dbReference type="NCBI Taxonomy" id="2099670"/>
    <lineage>
        <taxon>Bacteria</taxon>
        <taxon>Candidatus Dojkabacteria</taxon>
    </lineage>
</organism>
<gene>
    <name evidence="6" type="ORF">KC622_02575</name>
</gene>
<reference evidence="6" key="1">
    <citation type="submission" date="2020-04" db="EMBL/GenBank/DDBJ databases">
        <authorList>
            <person name="Zhang T."/>
        </authorList>
    </citation>
    <scope>NUCLEOTIDE SEQUENCE</scope>
    <source>
        <strain evidence="6">HKST-UBA16</strain>
    </source>
</reference>